<dbReference type="EC" id="2.1.3.2" evidence="7"/>
<protein>
    <recommendedName>
        <fullName evidence="7">Aspartate carbamoyltransferase</fullName>
        <ecNumber evidence="7">2.1.3.2</ecNumber>
    </recommendedName>
    <alternativeName>
        <fullName evidence="7">Aspartate transcarbamylase</fullName>
        <shortName evidence="7">ATCase</shortName>
    </alternativeName>
</protein>
<dbReference type="Proteomes" id="UP000538292">
    <property type="component" value="Unassembled WGS sequence"/>
</dbReference>
<keyword evidence="11" id="KW-1185">Reference proteome</keyword>
<dbReference type="GO" id="GO:0016597">
    <property type="term" value="F:amino acid binding"/>
    <property type="evidence" value="ECO:0007669"/>
    <property type="project" value="InterPro"/>
</dbReference>
<feature type="domain" description="Aspartate/ornithine carbamoyltransferase Asp/Orn-binding" evidence="8">
    <location>
        <begin position="150"/>
        <end position="291"/>
    </location>
</feature>
<dbReference type="PRINTS" id="PR00101">
    <property type="entry name" value="ATCASE"/>
</dbReference>
<evidence type="ECO:0000256" key="2">
    <source>
        <dbReference type="ARBA" id="ARBA00008896"/>
    </source>
</evidence>
<dbReference type="SUPFAM" id="SSF53671">
    <property type="entry name" value="Aspartate/ornithine carbamoyltransferase"/>
    <property type="match status" value="1"/>
</dbReference>
<dbReference type="InterPro" id="IPR006131">
    <property type="entry name" value="Asp_carbamoyltransf_Asp/Orn-bd"/>
</dbReference>
<comment type="similarity">
    <text evidence="2 7">Belongs to the aspartate/ornithine carbamoyltransferase superfamily. ATCase family.</text>
</comment>
<dbReference type="PANTHER" id="PTHR45753:SF6">
    <property type="entry name" value="ASPARTATE CARBAMOYLTRANSFERASE"/>
    <property type="match status" value="1"/>
</dbReference>
<name>A0A7W1XPY1_9BACL</name>
<organism evidence="10 11">
    <name type="scientific">Thermoactinomyces mirandus</name>
    <dbReference type="NCBI Taxonomy" id="2756294"/>
    <lineage>
        <taxon>Bacteria</taxon>
        <taxon>Bacillati</taxon>
        <taxon>Bacillota</taxon>
        <taxon>Bacilli</taxon>
        <taxon>Bacillales</taxon>
        <taxon>Thermoactinomycetaceae</taxon>
        <taxon>Thermoactinomyces</taxon>
    </lineage>
</organism>
<dbReference type="NCBIfam" id="NF002032">
    <property type="entry name" value="PRK00856.1"/>
    <property type="match status" value="1"/>
</dbReference>
<feature type="binding site" evidence="7">
    <location>
        <position position="215"/>
    </location>
    <ligand>
        <name>L-aspartate</name>
        <dbReference type="ChEBI" id="CHEBI:29991"/>
    </ligand>
</feature>
<evidence type="ECO:0000259" key="8">
    <source>
        <dbReference type="Pfam" id="PF00185"/>
    </source>
</evidence>
<feature type="binding site" evidence="7">
    <location>
        <position position="130"/>
    </location>
    <ligand>
        <name>carbamoyl phosphate</name>
        <dbReference type="ChEBI" id="CHEBI:58228"/>
    </ligand>
</feature>
<comment type="caution">
    <text evidence="10">The sequence shown here is derived from an EMBL/GenBank/DDBJ whole genome shotgun (WGS) entry which is preliminary data.</text>
</comment>
<dbReference type="PROSITE" id="PS00097">
    <property type="entry name" value="CARBAMOYLTRANSFERASE"/>
    <property type="match status" value="1"/>
</dbReference>
<feature type="binding site" evidence="7">
    <location>
        <position position="257"/>
    </location>
    <ligand>
        <name>carbamoyl phosphate</name>
        <dbReference type="ChEBI" id="CHEBI:58228"/>
    </ligand>
</feature>
<evidence type="ECO:0000256" key="3">
    <source>
        <dbReference type="ARBA" id="ARBA00022679"/>
    </source>
</evidence>
<reference evidence="10 11" key="1">
    <citation type="submission" date="2020-07" db="EMBL/GenBank/DDBJ databases">
        <title>Thermoactinomyces phylogeny.</title>
        <authorList>
            <person name="Dunlap C."/>
        </authorList>
    </citation>
    <scope>NUCLEOTIDE SEQUENCE [LARGE SCALE GENOMIC DNA]</scope>
    <source>
        <strain evidence="10 11">AMNI-1</strain>
    </source>
</reference>
<dbReference type="PANTHER" id="PTHR45753">
    <property type="entry name" value="ORNITHINE CARBAMOYLTRANSFERASE, MITOCHONDRIAL"/>
    <property type="match status" value="1"/>
</dbReference>
<dbReference type="Pfam" id="PF02729">
    <property type="entry name" value="OTCace_N"/>
    <property type="match status" value="1"/>
</dbReference>
<feature type="binding site" evidence="7">
    <location>
        <position position="79"/>
    </location>
    <ligand>
        <name>L-aspartate</name>
        <dbReference type="ChEBI" id="CHEBI:29991"/>
    </ligand>
</feature>
<proteinExistence type="inferred from homology"/>
<keyword evidence="4 7" id="KW-0665">Pyrimidine biosynthesis</keyword>
<dbReference type="InterPro" id="IPR006130">
    <property type="entry name" value="Asp/Orn_carbamoylTrfase"/>
</dbReference>
<feature type="binding site" evidence="7">
    <location>
        <position position="256"/>
    </location>
    <ligand>
        <name>carbamoyl phosphate</name>
        <dbReference type="ChEBI" id="CHEBI:58228"/>
    </ligand>
</feature>
<keyword evidence="3 7" id="KW-0808">Transferase</keyword>
<comment type="function">
    <text evidence="5 7">Catalyzes the condensation of carbamoyl phosphate and aspartate to form carbamoyl aspartate and inorganic phosphate, the committed step in the de novo pyrimidine nucleotide biosynthesis pathway.</text>
</comment>
<feature type="binding site" evidence="7">
    <location>
        <position position="133"/>
    </location>
    <ligand>
        <name>carbamoyl phosphate</name>
        <dbReference type="ChEBI" id="CHEBI:58228"/>
    </ligand>
</feature>
<accession>A0A7W1XPY1</accession>
<dbReference type="GO" id="GO:0004070">
    <property type="term" value="F:aspartate carbamoyltransferase activity"/>
    <property type="evidence" value="ECO:0007669"/>
    <property type="project" value="UniProtKB-UniRule"/>
</dbReference>
<comment type="catalytic activity">
    <reaction evidence="6 7">
        <text>carbamoyl phosphate + L-aspartate = N-carbamoyl-L-aspartate + phosphate + H(+)</text>
        <dbReference type="Rhea" id="RHEA:20013"/>
        <dbReference type="ChEBI" id="CHEBI:15378"/>
        <dbReference type="ChEBI" id="CHEBI:29991"/>
        <dbReference type="ChEBI" id="CHEBI:32814"/>
        <dbReference type="ChEBI" id="CHEBI:43474"/>
        <dbReference type="ChEBI" id="CHEBI:58228"/>
        <dbReference type="EC" id="2.1.3.2"/>
    </reaction>
</comment>
<comment type="subunit">
    <text evidence="7">Heterododecamer (2C3:3R2) of six catalytic PyrB chains organized as two trimers (C3), and six regulatory PyrI chains organized as three dimers (R2).</text>
</comment>
<dbReference type="InterPro" id="IPR036901">
    <property type="entry name" value="Asp/Orn_carbamoylTrfase_sf"/>
</dbReference>
<evidence type="ECO:0000256" key="7">
    <source>
        <dbReference type="HAMAP-Rule" id="MF_00001"/>
    </source>
</evidence>
<dbReference type="HAMAP" id="MF_00001">
    <property type="entry name" value="Asp_carb_tr"/>
    <property type="match status" value="1"/>
</dbReference>
<dbReference type="UniPathway" id="UPA00070">
    <property type="reaction ID" value="UER00116"/>
</dbReference>
<feature type="binding site" evidence="7">
    <location>
        <position position="101"/>
    </location>
    <ligand>
        <name>carbamoyl phosphate</name>
        <dbReference type="ChEBI" id="CHEBI:58228"/>
    </ligand>
</feature>
<feature type="binding site" evidence="7">
    <location>
        <position position="163"/>
    </location>
    <ligand>
        <name>L-aspartate</name>
        <dbReference type="ChEBI" id="CHEBI:29991"/>
    </ligand>
</feature>
<evidence type="ECO:0000256" key="5">
    <source>
        <dbReference type="ARBA" id="ARBA00043884"/>
    </source>
</evidence>
<evidence type="ECO:0000256" key="4">
    <source>
        <dbReference type="ARBA" id="ARBA00022975"/>
    </source>
</evidence>
<sequence>MKNLVDTKQLSKPELVTLLERARYWEEHWRPGCKRFQGQFAANLFFEPSTRTRFSFEVAEKRLGMEVINFTPEVSSTAKGETLYDTVKTLASVGVEVAVIRHSDPEAFLNLTVQEPGCALINAGAGCYAHPTQALLDLYTMVKQFGDLTGKKVAVVGDIRHSRVVRSNIWTLKQFGAEMMVSGPASMRDDEVEKMVPYVPFAEALQTADVVMMLRVQLERHHQKLFSSATEYHQQYGLTREKAAMLKPGAIIMHPGPVNRGVEIADEVVEHPSSRIFDQMTNGVWVRMAVIERALGGVN</sequence>
<dbReference type="Pfam" id="PF00185">
    <property type="entry name" value="OTCace"/>
    <property type="match status" value="1"/>
</dbReference>
<dbReference type="Gene3D" id="3.40.50.1370">
    <property type="entry name" value="Aspartate/ornithine carbamoyltransferase"/>
    <property type="match status" value="2"/>
</dbReference>
<feature type="binding site" evidence="7">
    <location>
        <position position="52"/>
    </location>
    <ligand>
        <name>carbamoyl phosphate</name>
        <dbReference type="ChEBI" id="CHEBI:58228"/>
    </ligand>
</feature>
<dbReference type="GO" id="GO:0044205">
    <property type="term" value="P:'de novo' UMP biosynthetic process"/>
    <property type="evidence" value="ECO:0007669"/>
    <property type="project" value="UniProtKB-UniRule"/>
</dbReference>
<evidence type="ECO:0000256" key="1">
    <source>
        <dbReference type="ARBA" id="ARBA00004852"/>
    </source>
</evidence>
<dbReference type="GO" id="GO:0006207">
    <property type="term" value="P:'de novo' pyrimidine nucleobase biosynthetic process"/>
    <property type="evidence" value="ECO:0007669"/>
    <property type="project" value="InterPro"/>
</dbReference>
<evidence type="ECO:0000313" key="10">
    <source>
        <dbReference type="EMBL" id="MBA4601134.1"/>
    </source>
</evidence>
<gene>
    <name evidence="7" type="primary">pyrB</name>
    <name evidence="10" type="ORF">H2C83_02095</name>
</gene>
<dbReference type="InterPro" id="IPR006132">
    <property type="entry name" value="Asp/Orn_carbamoyltranf_P-bd"/>
</dbReference>
<feature type="domain" description="Aspartate/ornithine carbamoyltransferase carbamoyl-P binding" evidence="9">
    <location>
        <begin position="2"/>
        <end position="141"/>
    </location>
</feature>
<evidence type="ECO:0000313" key="11">
    <source>
        <dbReference type="Proteomes" id="UP000538292"/>
    </source>
</evidence>
<evidence type="ECO:0000259" key="9">
    <source>
        <dbReference type="Pfam" id="PF02729"/>
    </source>
</evidence>
<evidence type="ECO:0000256" key="6">
    <source>
        <dbReference type="ARBA" id="ARBA00048859"/>
    </source>
</evidence>
<comment type="pathway">
    <text evidence="1 7">Pyrimidine metabolism; UMP biosynthesis via de novo pathway; (S)-dihydroorotate from bicarbonate: step 2/3.</text>
</comment>
<dbReference type="AlphaFoldDB" id="A0A7W1XPY1"/>
<dbReference type="GO" id="GO:0005829">
    <property type="term" value="C:cytosol"/>
    <property type="evidence" value="ECO:0007669"/>
    <property type="project" value="TreeGrafter"/>
</dbReference>
<feature type="binding site" evidence="7">
    <location>
        <position position="51"/>
    </location>
    <ligand>
        <name>carbamoyl phosphate</name>
        <dbReference type="ChEBI" id="CHEBI:58228"/>
    </ligand>
</feature>
<dbReference type="InterPro" id="IPR002082">
    <property type="entry name" value="Asp_carbamoyltransf"/>
</dbReference>
<dbReference type="EMBL" id="JACEOL010000006">
    <property type="protein sequence ID" value="MBA4601134.1"/>
    <property type="molecule type" value="Genomic_DNA"/>
</dbReference>
<dbReference type="GO" id="GO:0006520">
    <property type="term" value="P:amino acid metabolic process"/>
    <property type="evidence" value="ECO:0007669"/>
    <property type="project" value="InterPro"/>
</dbReference>
<dbReference type="PRINTS" id="PR00100">
    <property type="entry name" value="AOTCASE"/>
</dbReference>
<dbReference type="NCBIfam" id="TIGR00670">
    <property type="entry name" value="asp_carb_tr"/>
    <property type="match status" value="1"/>
</dbReference>